<evidence type="ECO:0000313" key="2">
    <source>
        <dbReference type="EMBL" id="KAH3890015.1"/>
    </source>
</evidence>
<accession>A0A9D4N6L6</accession>
<comment type="caution">
    <text evidence="2">The sequence shown here is derived from an EMBL/GenBank/DDBJ whole genome shotgun (WGS) entry which is preliminary data.</text>
</comment>
<keyword evidence="3" id="KW-1185">Reference proteome</keyword>
<reference evidence="2" key="2">
    <citation type="submission" date="2020-11" db="EMBL/GenBank/DDBJ databases">
        <authorList>
            <person name="McCartney M.A."/>
            <person name="Auch B."/>
            <person name="Kono T."/>
            <person name="Mallez S."/>
            <person name="Becker A."/>
            <person name="Gohl D.M."/>
            <person name="Silverstein K.A.T."/>
            <person name="Koren S."/>
            <person name="Bechman K.B."/>
            <person name="Herman A."/>
            <person name="Abrahante J.E."/>
            <person name="Garbe J."/>
        </authorList>
    </citation>
    <scope>NUCLEOTIDE SEQUENCE</scope>
    <source>
        <strain evidence="2">Duluth1</strain>
        <tissue evidence="2">Whole animal</tissue>
    </source>
</reference>
<feature type="region of interest" description="Disordered" evidence="1">
    <location>
        <begin position="23"/>
        <end position="54"/>
    </location>
</feature>
<dbReference type="Proteomes" id="UP000828390">
    <property type="component" value="Unassembled WGS sequence"/>
</dbReference>
<organism evidence="2 3">
    <name type="scientific">Dreissena polymorpha</name>
    <name type="common">Zebra mussel</name>
    <name type="synonym">Mytilus polymorpha</name>
    <dbReference type="NCBI Taxonomy" id="45954"/>
    <lineage>
        <taxon>Eukaryota</taxon>
        <taxon>Metazoa</taxon>
        <taxon>Spiralia</taxon>
        <taxon>Lophotrochozoa</taxon>
        <taxon>Mollusca</taxon>
        <taxon>Bivalvia</taxon>
        <taxon>Autobranchia</taxon>
        <taxon>Heteroconchia</taxon>
        <taxon>Euheterodonta</taxon>
        <taxon>Imparidentia</taxon>
        <taxon>Neoheterodontei</taxon>
        <taxon>Myida</taxon>
        <taxon>Dreissenoidea</taxon>
        <taxon>Dreissenidae</taxon>
        <taxon>Dreissena</taxon>
    </lineage>
</organism>
<reference evidence="2" key="1">
    <citation type="journal article" date="2019" name="bioRxiv">
        <title>The Genome of the Zebra Mussel, Dreissena polymorpha: A Resource for Invasive Species Research.</title>
        <authorList>
            <person name="McCartney M.A."/>
            <person name="Auch B."/>
            <person name="Kono T."/>
            <person name="Mallez S."/>
            <person name="Zhang Y."/>
            <person name="Obille A."/>
            <person name="Becker A."/>
            <person name="Abrahante J.E."/>
            <person name="Garbe J."/>
            <person name="Badalamenti J.P."/>
            <person name="Herman A."/>
            <person name="Mangelson H."/>
            <person name="Liachko I."/>
            <person name="Sullivan S."/>
            <person name="Sone E.D."/>
            <person name="Koren S."/>
            <person name="Silverstein K.A.T."/>
            <person name="Beckman K.B."/>
            <person name="Gohl D.M."/>
        </authorList>
    </citation>
    <scope>NUCLEOTIDE SEQUENCE</scope>
    <source>
        <strain evidence="2">Duluth1</strain>
        <tissue evidence="2">Whole animal</tissue>
    </source>
</reference>
<name>A0A9D4N6L6_DREPO</name>
<dbReference type="AlphaFoldDB" id="A0A9D4N6L6"/>
<sequence length="54" mass="6288">MSPTTIVGNIKMEELKRKIEEFKREKNTTEPGSSDYKNRQGKATMENTANKIWK</sequence>
<evidence type="ECO:0000256" key="1">
    <source>
        <dbReference type="SAM" id="MobiDB-lite"/>
    </source>
</evidence>
<feature type="compositionally biased region" description="Polar residues" evidence="1">
    <location>
        <begin position="45"/>
        <end position="54"/>
    </location>
</feature>
<dbReference type="EMBL" id="JAIWYP010000001">
    <property type="protein sequence ID" value="KAH3890015.1"/>
    <property type="molecule type" value="Genomic_DNA"/>
</dbReference>
<protein>
    <submittedName>
        <fullName evidence="2">Uncharacterized protein</fullName>
    </submittedName>
</protein>
<proteinExistence type="predicted"/>
<gene>
    <name evidence="2" type="ORF">DPMN_014082</name>
</gene>
<evidence type="ECO:0000313" key="3">
    <source>
        <dbReference type="Proteomes" id="UP000828390"/>
    </source>
</evidence>